<dbReference type="NCBIfam" id="NF006459">
    <property type="entry name" value="PRK08841.1"/>
    <property type="match status" value="1"/>
</dbReference>
<feature type="domain" description="Aspartate/glutamate/uridylate kinase" evidence="15">
    <location>
        <begin position="3"/>
        <end position="230"/>
    </location>
</feature>
<evidence type="ECO:0000259" key="15">
    <source>
        <dbReference type="Pfam" id="PF00696"/>
    </source>
</evidence>
<dbReference type="NCBIfam" id="NF005155">
    <property type="entry name" value="PRK06635.1-4"/>
    <property type="match status" value="1"/>
</dbReference>
<dbReference type="PIRSF" id="PIRSF000726">
    <property type="entry name" value="Asp_kin"/>
    <property type="match status" value="1"/>
</dbReference>
<keyword evidence="6 13" id="KW-0808">Transferase</keyword>
<dbReference type="GO" id="GO:0005829">
    <property type="term" value="C:cytosol"/>
    <property type="evidence" value="ECO:0007669"/>
    <property type="project" value="TreeGrafter"/>
</dbReference>
<dbReference type="PANTHER" id="PTHR21499">
    <property type="entry name" value="ASPARTATE KINASE"/>
    <property type="match status" value="1"/>
</dbReference>
<dbReference type="STRING" id="680026.AB733_21330"/>
<evidence type="ECO:0000313" key="17">
    <source>
        <dbReference type="Proteomes" id="UP000240481"/>
    </source>
</evidence>
<evidence type="ECO:0000256" key="3">
    <source>
        <dbReference type="ARBA" id="ARBA00005139"/>
    </source>
</evidence>
<dbReference type="PANTHER" id="PTHR21499:SF3">
    <property type="entry name" value="ASPARTOKINASE"/>
    <property type="match status" value="1"/>
</dbReference>
<dbReference type="SUPFAM" id="SSF53633">
    <property type="entry name" value="Carbamate kinase-like"/>
    <property type="match status" value="1"/>
</dbReference>
<dbReference type="RefSeq" id="WP_048900607.1">
    <property type="nucleotide sequence ID" value="NZ_AP024852.1"/>
</dbReference>
<evidence type="ECO:0000256" key="2">
    <source>
        <dbReference type="ARBA" id="ARBA00004986"/>
    </source>
</evidence>
<dbReference type="GO" id="GO:0009089">
    <property type="term" value="P:lysine biosynthetic process via diaminopimelate"/>
    <property type="evidence" value="ECO:0007669"/>
    <property type="project" value="UniProtKB-UniPathway"/>
</dbReference>
<dbReference type="CDD" id="cd04261">
    <property type="entry name" value="AAK_AKii-LysC-BS"/>
    <property type="match status" value="1"/>
</dbReference>
<feature type="binding site" evidence="12">
    <location>
        <position position="47"/>
    </location>
    <ligand>
        <name>substrate</name>
    </ligand>
</feature>
<sequence>MALLVQKFGGTSVGSIERIEAVAERVIQTRQLGHKVVVVLSAMSGETNRLLGLAKQIDEVPTPRELDVLLTAGEQVSIALLAMAINKRGFNAVSMTADQVTIRTDNAFNNANIISIDTDRLESQLDQGKIVIVAGFQGRDSDNNITTLGRGGSDTTAVAVAGALKADECQIFTDVDGVYTTDPRIVPSATRLPEIHFDHMQTMAACGAKVLQLQSVEYARMHKVPLRVLSSFEEGEGTLVNLETQFSPVMVGIALQRQQALIHLDVPLAEVQQQAELFGLQLWAVANTVQSAQIVVANDDLARLRLVFDNKMRHISDVSTLSMVGDNVVTVADAVVTILGNTNIQVHHNKQMTDCVSLLIDETDHQTAVEVIHSQFVVNQELLGNPSLLAVS</sequence>
<evidence type="ECO:0000256" key="12">
    <source>
        <dbReference type="PIRSR" id="PIRSR000726-1"/>
    </source>
</evidence>
<protein>
    <recommendedName>
        <fullName evidence="13">Aspartokinase</fullName>
        <ecNumber evidence="13">2.7.2.4</ecNumber>
    </recommendedName>
</protein>
<accession>A0A0J8V622</accession>
<dbReference type="Pfam" id="PF00696">
    <property type="entry name" value="AA_kinase"/>
    <property type="match status" value="1"/>
</dbReference>
<dbReference type="OrthoDB" id="9799110at2"/>
<evidence type="ECO:0000256" key="7">
    <source>
        <dbReference type="ARBA" id="ARBA00022741"/>
    </source>
</evidence>
<gene>
    <name evidence="16" type="ORF">C9I94_21290</name>
</gene>
<dbReference type="GO" id="GO:0004072">
    <property type="term" value="F:aspartate kinase activity"/>
    <property type="evidence" value="ECO:0007669"/>
    <property type="project" value="UniProtKB-EC"/>
</dbReference>
<dbReference type="NCBIfam" id="TIGR00657">
    <property type="entry name" value="asp_kinases"/>
    <property type="match status" value="1"/>
</dbReference>
<comment type="similarity">
    <text evidence="4 13">Belongs to the aspartokinase family.</text>
</comment>
<organism evidence="16 17">
    <name type="scientific">Photobacterium swingsii</name>
    <dbReference type="NCBI Taxonomy" id="680026"/>
    <lineage>
        <taxon>Bacteria</taxon>
        <taxon>Pseudomonadati</taxon>
        <taxon>Pseudomonadota</taxon>
        <taxon>Gammaproteobacteria</taxon>
        <taxon>Vibrionales</taxon>
        <taxon>Vibrionaceae</taxon>
        <taxon>Photobacterium</taxon>
    </lineage>
</organism>
<keyword evidence="7 12" id="KW-0547">Nucleotide-binding</keyword>
<evidence type="ECO:0000256" key="11">
    <source>
        <dbReference type="ARBA" id="ARBA00047872"/>
    </source>
</evidence>
<feature type="binding site" evidence="12">
    <location>
        <begin position="209"/>
        <end position="210"/>
    </location>
    <ligand>
        <name>ATP</name>
        <dbReference type="ChEBI" id="CHEBI:30616"/>
    </ligand>
</feature>
<dbReference type="GO" id="GO:0009088">
    <property type="term" value="P:threonine biosynthetic process"/>
    <property type="evidence" value="ECO:0007669"/>
    <property type="project" value="UniProtKB-UniPathway"/>
</dbReference>
<dbReference type="SUPFAM" id="SSF55021">
    <property type="entry name" value="ACT-like"/>
    <property type="match status" value="1"/>
</dbReference>
<dbReference type="EMBL" id="PYLZ01000015">
    <property type="protein sequence ID" value="PSW21607.1"/>
    <property type="molecule type" value="Genomic_DNA"/>
</dbReference>
<evidence type="ECO:0000256" key="6">
    <source>
        <dbReference type="ARBA" id="ARBA00022679"/>
    </source>
</evidence>
<dbReference type="GO" id="GO:0005524">
    <property type="term" value="F:ATP binding"/>
    <property type="evidence" value="ECO:0007669"/>
    <property type="project" value="UniProtKB-KW"/>
</dbReference>
<feature type="binding site" evidence="12">
    <location>
        <begin position="173"/>
        <end position="174"/>
    </location>
    <ligand>
        <name>ATP</name>
        <dbReference type="ChEBI" id="CHEBI:30616"/>
    </ligand>
</feature>
<feature type="binding site" evidence="12">
    <location>
        <begin position="7"/>
        <end position="10"/>
    </location>
    <ligand>
        <name>ATP</name>
        <dbReference type="ChEBI" id="CHEBI:30616"/>
    </ligand>
</feature>
<keyword evidence="8 13" id="KW-0418">Kinase</keyword>
<evidence type="ECO:0000256" key="8">
    <source>
        <dbReference type="ARBA" id="ARBA00022777"/>
    </source>
</evidence>
<comment type="caution">
    <text evidence="16">The sequence shown here is derived from an EMBL/GenBank/DDBJ whole genome shotgun (WGS) entry which is preliminary data.</text>
</comment>
<dbReference type="UniPathway" id="UPA00051">
    <property type="reaction ID" value="UER00462"/>
</dbReference>
<proteinExistence type="inferred from homology"/>
<comment type="pathway">
    <text evidence="3 14">Amino-acid biosynthesis; L-threonine biosynthesis; L-threonine from L-aspartate: step 1/5.</text>
</comment>
<evidence type="ECO:0000256" key="1">
    <source>
        <dbReference type="ARBA" id="ARBA00004766"/>
    </source>
</evidence>
<evidence type="ECO:0000256" key="5">
    <source>
        <dbReference type="ARBA" id="ARBA00022605"/>
    </source>
</evidence>
<dbReference type="InterPro" id="IPR041740">
    <property type="entry name" value="AKii-LysC-BS"/>
</dbReference>
<feature type="binding site" evidence="12">
    <location>
        <position position="184"/>
    </location>
    <ligand>
        <name>ATP</name>
        <dbReference type="ChEBI" id="CHEBI:30616"/>
    </ligand>
</feature>
<dbReference type="Proteomes" id="UP000240481">
    <property type="component" value="Unassembled WGS sequence"/>
</dbReference>
<dbReference type="InterPro" id="IPR018042">
    <property type="entry name" value="Aspartate_kinase_CS"/>
</dbReference>
<feature type="binding site" evidence="12">
    <location>
        <position position="74"/>
    </location>
    <ligand>
        <name>substrate</name>
    </ligand>
</feature>
<evidence type="ECO:0000256" key="10">
    <source>
        <dbReference type="ARBA" id="ARBA00023154"/>
    </source>
</evidence>
<comment type="catalytic activity">
    <reaction evidence="11 13">
        <text>L-aspartate + ATP = 4-phospho-L-aspartate + ADP</text>
        <dbReference type="Rhea" id="RHEA:23776"/>
        <dbReference type="ChEBI" id="CHEBI:29991"/>
        <dbReference type="ChEBI" id="CHEBI:30616"/>
        <dbReference type="ChEBI" id="CHEBI:57535"/>
        <dbReference type="ChEBI" id="CHEBI:456216"/>
        <dbReference type="EC" id="2.7.2.4"/>
    </reaction>
</comment>
<reference evidence="16 17" key="1">
    <citation type="submission" date="2018-01" db="EMBL/GenBank/DDBJ databases">
        <title>Whole genome sequencing of Histamine producing bacteria.</title>
        <authorList>
            <person name="Butler K."/>
        </authorList>
    </citation>
    <scope>NUCLEOTIDE SEQUENCE [LARGE SCALE GENOMIC DNA]</scope>
    <source>
        <strain evidence="16 17">DSM 24669</strain>
    </source>
</reference>
<evidence type="ECO:0000256" key="13">
    <source>
        <dbReference type="RuleBase" id="RU003448"/>
    </source>
</evidence>
<dbReference type="GO" id="GO:0009090">
    <property type="term" value="P:homoserine biosynthetic process"/>
    <property type="evidence" value="ECO:0007669"/>
    <property type="project" value="TreeGrafter"/>
</dbReference>
<dbReference type="UniPathway" id="UPA00050">
    <property type="reaction ID" value="UER00461"/>
</dbReference>
<dbReference type="FunFam" id="3.40.1160.10:FF:000002">
    <property type="entry name" value="Aspartokinase"/>
    <property type="match status" value="1"/>
</dbReference>
<dbReference type="Gene3D" id="3.40.1160.10">
    <property type="entry name" value="Acetylglutamate kinase-like"/>
    <property type="match status" value="1"/>
</dbReference>
<keyword evidence="17" id="KW-1185">Reference proteome</keyword>
<dbReference type="UniPathway" id="UPA00034">
    <property type="reaction ID" value="UER00015"/>
</dbReference>
<comment type="pathway">
    <text evidence="2 14">Amino-acid biosynthesis; L-methionine biosynthesis via de novo pathway; L-homoserine from L-aspartate: step 1/3.</text>
</comment>
<dbReference type="InterPro" id="IPR036393">
    <property type="entry name" value="AceGlu_kinase-like_sf"/>
</dbReference>
<keyword evidence="9 12" id="KW-0067">ATP-binding</keyword>
<evidence type="ECO:0000256" key="14">
    <source>
        <dbReference type="RuleBase" id="RU004249"/>
    </source>
</evidence>
<name>A0A0J8V622_9GAMM</name>
<keyword evidence="5 14" id="KW-0028">Amino-acid biosynthesis</keyword>
<dbReference type="AlphaFoldDB" id="A0A0J8V622"/>
<keyword evidence="10" id="KW-0457">Lysine biosynthesis</keyword>
<dbReference type="InterPro" id="IPR045865">
    <property type="entry name" value="ACT-like_dom_sf"/>
</dbReference>
<evidence type="ECO:0000256" key="4">
    <source>
        <dbReference type="ARBA" id="ARBA00010122"/>
    </source>
</evidence>
<dbReference type="InterPro" id="IPR001048">
    <property type="entry name" value="Asp/Glu/Uridylate_kinase"/>
</dbReference>
<dbReference type="EC" id="2.7.2.4" evidence="13"/>
<evidence type="ECO:0000313" key="16">
    <source>
        <dbReference type="EMBL" id="PSW21607.1"/>
    </source>
</evidence>
<comment type="pathway">
    <text evidence="1 14">Amino-acid biosynthesis; L-lysine biosynthesis via DAP pathway; (S)-tetrahydrodipicolinate from L-aspartate: step 1/4.</text>
</comment>
<evidence type="ECO:0000256" key="9">
    <source>
        <dbReference type="ARBA" id="ARBA00022840"/>
    </source>
</evidence>
<dbReference type="InterPro" id="IPR001341">
    <property type="entry name" value="Asp_kinase"/>
</dbReference>
<feature type="binding site" evidence="12">
    <location>
        <position position="179"/>
    </location>
    <ligand>
        <name>ATP</name>
        <dbReference type="ChEBI" id="CHEBI:30616"/>
    </ligand>
</feature>
<dbReference type="PROSITE" id="PS00324">
    <property type="entry name" value="ASPARTOKINASE"/>
    <property type="match status" value="1"/>
</dbReference>
<dbReference type="Gene3D" id="3.30.70.260">
    <property type="match status" value="1"/>
</dbReference>
<dbReference type="InterPro" id="IPR005260">
    <property type="entry name" value="Asp_kin_monofn"/>
</dbReference>